<accession>A0A8T2Q8V0</accession>
<dbReference type="Proteomes" id="UP000825935">
    <property type="component" value="Chromosome 37"/>
</dbReference>
<dbReference type="PANTHER" id="PTHR37387">
    <property type="entry name" value="PROTEIN SAMBA"/>
    <property type="match status" value="1"/>
</dbReference>
<sequence>MKPATVEYLIEARETERLLQRLLNISSKPGRLSACSSCWSHVYGSASLTLPWRFECLDGTMMNLGASGADGSNISPSLASVGGVGRSLSTPSPSFPSTANFNSSFQRAAQDSLLEHLAEDLAFTHDGKLETQQALMEELLESLSKEEKMLDNDAWKYAAPRSQLHLTSMLGVRMGKEGLLLLETNKFGESNTWTCFMWVSSRIAKESKEEKKASSFWRSLYFWTMQ</sequence>
<protein>
    <submittedName>
        <fullName evidence="1">Uncharacterized protein</fullName>
    </submittedName>
</protein>
<dbReference type="EMBL" id="CM035442">
    <property type="protein sequence ID" value="KAH7280065.1"/>
    <property type="molecule type" value="Genomic_DNA"/>
</dbReference>
<reference evidence="1" key="1">
    <citation type="submission" date="2021-08" db="EMBL/GenBank/DDBJ databases">
        <title>WGS assembly of Ceratopteris richardii.</title>
        <authorList>
            <person name="Marchant D.B."/>
            <person name="Chen G."/>
            <person name="Jenkins J."/>
            <person name="Shu S."/>
            <person name="Leebens-Mack J."/>
            <person name="Grimwood J."/>
            <person name="Schmutz J."/>
            <person name="Soltis P."/>
            <person name="Soltis D."/>
            <person name="Chen Z.-H."/>
        </authorList>
    </citation>
    <scope>NUCLEOTIDE SEQUENCE</scope>
    <source>
        <strain evidence="1">Whitten #5841</strain>
        <tissue evidence="1">Leaf</tissue>
    </source>
</reference>
<dbReference type="PANTHER" id="PTHR37387:SF1">
    <property type="entry name" value="PROTEIN SAMBA"/>
    <property type="match status" value="1"/>
</dbReference>
<dbReference type="GO" id="GO:0010997">
    <property type="term" value="F:anaphase-promoting complex binding"/>
    <property type="evidence" value="ECO:0007669"/>
    <property type="project" value="InterPro"/>
</dbReference>
<keyword evidence="2" id="KW-1185">Reference proteome</keyword>
<dbReference type="OrthoDB" id="1935166at2759"/>
<name>A0A8T2Q8V0_CERRI</name>
<dbReference type="AlphaFoldDB" id="A0A8T2Q8V0"/>
<comment type="caution">
    <text evidence="1">The sequence shown here is derived from an EMBL/GenBank/DDBJ whole genome shotgun (WGS) entry which is preliminary data.</text>
</comment>
<dbReference type="InterPro" id="IPR037547">
    <property type="entry name" value="SAMBA"/>
</dbReference>
<evidence type="ECO:0000313" key="2">
    <source>
        <dbReference type="Proteomes" id="UP000825935"/>
    </source>
</evidence>
<proteinExistence type="predicted"/>
<dbReference type="GO" id="GO:0046621">
    <property type="term" value="P:negative regulation of organ growth"/>
    <property type="evidence" value="ECO:0007669"/>
    <property type="project" value="InterPro"/>
</dbReference>
<organism evidence="1 2">
    <name type="scientific">Ceratopteris richardii</name>
    <name type="common">Triangle waterfern</name>
    <dbReference type="NCBI Taxonomy" id="49495"/>
    <lineage>
        <taxon>Eukaryota</taxon>
        <taxon>Viridiplantae</taxon>
        <taxon>Streptophyta</taxon>
        <taxon>Embryophyta</taxon>
        <taxon>Tracheophyta</taxon>
        <taxon>Polypodiopsida</taxon>
        <taxon>Polypodiidae</taxon>
        <taxon>Polypodiales</taxon>
        <taxon>Pteridineae</taxon>
        <taxon>Pteridaceae</taxon>
        <taxon>Parkerioideae</taxon>
        <taxon>Ceratopteris</taxon>
    </lineage>
</organism>
<evidence type="ECO:0000313" key="1">
    <source>
        <dbReference type="EMBL" id="KAH7280065.1"/>
    </source>
</evidence>
<gene>
    <name evidence="1" type="ORF">KP509_37G051100</name>
</gene>